<keyword evidence="4" id="KW-0812">Transmembrane</keyword>
<dbReference type="RefSeq" id="WP_200966871.1">
    <property type="nucleotide sequence ID" value="NZ_BMAQ01000021.1"/>
</dbReference>
<dbReference type="NCBIfam" id="TIGR01300">
    <property type="entry name" value="CPA3_mnhG_phaG"/>
    <property type="match status" value="1"/>
</dbReference>
<accession>A0A916QDB5</accession>
<sequence length="138" mass="15651">MTQIMKTTGDWIVIIFILSGAMISLFGSIGILRFPDYYNRNHAASKTTTLGVLLTLFGAFLYFLFETGHSDWRLILAMIFLFLASPIGSHMLARSAYRSGVPMWEHSVHDVLYDYVHAEELEAQKEQQDGQAKETVET</sequence>
<evidence type="ECO:0000256" key="3">
    <source>
        <dbReference type="ARBA" id="ARBA00022449"/>
    </source>
</evidence>
<feature type="transmembrane region" description="Helical" evidence="4">
    <location>
        <begin position="71"/>
        <end position="93"/>
    </location>
</feature>
<evidence type="ECO:0000256" key="4">
    <source>
        <dbReference type="SAM" id="Phobius"/>
    </source>
</evidence>
<keyword evidence="6" id="KW-1185">Reference proteome</keyword>
<keyword evidence="4" id="KW-1133">Transmembrane helix</keyword>
<evidence type="ECO:0000313" key="6">
    <source>
        <dbReference type="Proteomes" id="UP000654993"/>
    </source>
</evidence>
<keyword evidence="3" id="KW-0050">Antiport</keyword>
<proteinExistence type="inferred from homology"/>
<protein>
    <submittedName>
        <fullName evidence="5">Na(+)/H(+) antiporter subunit G1</fullName>
    </submittedName>
</protein>
<evidence type="ECO:0000256" key="1">
    <source>
        <dbReference type="ARBA" id="ARBA00004141"/>
    </source>
</evidence>
<dbReference type="InterPro" id="IPR005133">
    <property type="entry name" value="PhaG_MnhG_YufB"/>
</dbReference>
<comment type="subcellular location">
    <subcellularLocation>
        <location evidence="1">Membrane</location>
        <topology evidence="1">Multi-pass membrane protein</topology>
    </subcellularLocation>
</comment>
<dbReference type="AlphaFoldDB" id="A0A916QDB5"/>
<dbReference type="Pfam" id="PF03334">
    <property type="entry name" value="PhaG_MnhG_YufB"/>
    <property type="match status" value="1"/>
</dbReference>
<keyword evidence="3" id="KW-0813">Transport</keyword>
<organism evidence="5 6">
    <name type="scientific">Insulibacter thermoxylanivorax</name>
    <dbReference type="NCBI Taxonomy" id="2749268"/>
    <lineage>
        <taxon>Bacteria</taxon>
        <taxon>Bacillati</taxon>
        <taxon>Bacillota</taxon>
        <taxon>Bacilli</taxon>
        <taxon>Bacillales</taxon>
        <taxon>Paenibacillaceae</taxon>
        <taxon>Insulibacter</taxon>
    </lineage>
</organism>
<comment type="similarity">
    <text evidence="2">Belongs to the CPA3 antiporters (TC 2.A.63) subunit G family.</text>
</comment>
<dbReference type="GO" id="GO:0016020">
    <property type="term" value="C:membrane"/>
    <property type="evidence" value="ECO:0007669"/>
    <property type="project" value="UniProtKB-SubCell"/>
</dbReference>
<evidence type="ECO:0000313" key="5">
    <source>
        <dbReference type="EMBL" id="GFR38636.1"/>
    </source>
</evidence>
<reference evidence="5" key="2">
    <citation type="journal article" date="2021" name="Data Brief">
        <title>Draft genome sequence data of the facultative, thermophilic, xylanolytic bacterium Paenibacillus sp. strain DA-C8.</title>
        <authorList>
            <person name="Chhe C."/>
            <person name="Uke A."/>
            <person name="Baramee S."/>
            <person name="Ungkulpasvich U."/>
            <person name="Tachaapaikoon C."/>
            <person name="Pason P."/>
            <person name="Waeonukul R."/>
            <person name="Ratanakhanokchai K."/>
            <person name="Kosugi A."/>
        </authorList>
    </citation>
    <scope>NUCLEOTIDE SEQUENCE</scope>
    <source>
        <strain evidence="5">DA-C8</strain>
    </source>
</reference>
<dbReference type="GO" id="GO:0015385">
    <property type="term" value="F:sodium:proton antiporter activity"/>
    <property type="evidence" value="ECO:0007669"/>
    <property type="project" value="TreeGrafter"/>
</dbReference>
<dbReference type="EMBL" id="BMAQ01000021">
    <property type="protein sequence ID" value="GFR38636.1"/>
    <property type="molecule type" value="Genomic_DNA"/>
</dbReference>
<feature type="transmembrane region" description="Helical" evidence="4">
    <location>
        <begin position="47"/>
        <end position="65"/>
    </location>
</feature>
<dbReference type="Proteomes" id="UP000654993">
    <property type="component" value="Unassembled WGS sequence"/>
</dbReference>
<reference evidence="5" key="1">
    <citation type="submission" date="2020-08" db="EMBL/GenBank/DDBJ databases">
        <authorList>
            <person name="Uke A."/>
            <person name="Chhe C."/>
            <person name="Baramee S."/>
            <person name="Kosugi A."/>
        </authorList>
    </citation>
    <scope>NUCLEOTIDE SEQUENCE</scope>
    <source>
        <strain evidence="5">DA-C8</strain>
    </source>
</reference>
<dbReference type="PANTHER" id="PTHR34703:SF1">
    <property type="entry name" value="ANTIPORTER SUBUNIT MNHG2-RELATED"/>
    <property type="match status" value="1"/>
</dbReference>
<gene>
    <name evidence="5" type="primary">mnhG1</name>
    <name evidence="5" type="ORF">PRECH8_19320</name>
</gene>
<dbReference type="PANTHER" id="PTHR34703">
    <property type="entry name" value="ANTIPORTER SUBUNIT MNHG2-RELATED"/>
    <property type="match status" value="1"/>
</dbReference>
<comment type="caution">
    <text evidence="5">The sequence shown here is derived from an EMBL/GenBank/DDBJ whole genome shotgun (WGS) entry which is preliminary data.</text>
</comment>
<evidence type="ECO:0000256" key="2">
    <source>
        <dbReference type="ARBA" id="ARBA00008404"/>
    </source>
</evidence>
<keyword evidence="4" id="KW-0472">Membrane</keyword>
<dbReference type="NCBIfam" id="NF009314">
    <property type="entry name" value="PRK12674.1-2"/>
    <property type="match status" value="1"/>
</dbReference>
<feature type="transmembrane region" description="Helical" evidence="4">
    <location>
        <begin position="12"/>
        <end position="35"/>
    </location>
</feature>
<name>A0A916QDB5_9BACL</name>